<feature type="domain" description="Pyridoxine 5'-phosphate oxidase dimerisation C-terminal" evidence="9">
    <location>
        <begin position="162"/>
        <end position="204"/>
    </location>
</feature>
<comment type="pathway">
    <text evidence="6">Cofactor metabolism; pyridoxal 5'-phosphate salvage; pyridoxal 5'-phosphate from pyridoxine 5'-phosphate: step 1/1.</text>
</comment>
<dbReference type="PANTHER" id="PTHR10851">
    <property type="entry name" value="PYRIDOXINE-5-PHOSPHATE OXIDASE"/>
    <property type="match status" value="1"/>
</dbReference>
<feature type="binding site" evidence="6 7">
    <location>
        <begin position="130"/>
        <end position="131"/>
    </location>
    <ligand>
        <name>FMN</name>
        <dbReference type="ChEBI" id="CHEBI:58210"/>
    </ligand>
</feature>
<evidence type="ECO:0000256" key="1">
    <source>
        <dbReference type="ARBA" id="ARBA00007301"/>
    </source>
</evidence>
<feature type="binding site" evidence="6">
    <location>
        <position position="56"/>
    </location>
    <ligand>
        <name>substrate</name>
    </ligand>
</feature>
<evidence type="ECO:0000313" key="10">
    <source>
        <dbReference type="EMBL" id="SDF88532.1"/>
    </source>
</evidence>
<keyword evidence="11" id="KW-1185">Reference proteome</keyword>
<dbReference type="AlphaFoldDB" id="A0A8G2BIG1"/>
<dbReference type="Gene3D" id="2.30.110.10">
    <property type="entry name" value="Electron Transport, Fmn-binding Protein, Chain A"/>
    <property type="match status" value="1"/>
</dbReference>
<feature type="binding site" evidence="6 7">
    <location>
        <position position="73"/>
    </location>
    <ligand>
        <name>FMN</name>
        <dbReference type="ChEBI" id="CHEBI:58210"/>
    </ligand>
</feature>
<evidence type="ECO:0000256" key="4">
    <source>
        <dbReference type="ARBA" id="ARBA00023002"/>
    </source>
</evidence>
<dbReference type="InterPro" id="IPR012349">
    <property type="entry name" value="Split_barrel_FMN-bd"/>
</dbReference>
<feature type="binding site" evidence="6 7">
    <location>
        <position position="185"/>
    </location>
    <ligand>
        <name>FMN</name>
        <dbReference type="ChEBI" id="CHEBI:58210"/>
    </ligand>
</feature>
<dbReference type="InterPro" id="IPR019740">
    <property type="entry name" value="Pyridox_Oxase_CS"/>
</dbReference>
<dbReference type="Pfam" id="PF10590">
    <property type="entry name" value="PNP_phzG_C"/>
    <property type="match status" value="1"/>
</dbReference>
<dbReference type="GO" id="GO:0008615">
    <property type="term" value="P:pyridoxine biosynthetic process"/>
    <property type="evidence" value="ECO:0007669"/>
    <property type="project" value="UniProtKB-UniRule"/>
</dbReference>
<evidence type="ECO:0000256" key="5">
    <source>
        <dbReference type="ARBA" id="ARBA00023096"/>
    </source>
</evidence>
<dbReference type="PIRSF" id="PIRSF000190">
    <property type="entry name" value="Pyd_amn-ph_oxd"/>
    <property type="match status" value="1"/>
</dbReference>
<comment type="subunit">
    <text evidence="6">Homodimer.</text>
</comment>
<keyword evidence="5 6" id="KW-0664">Pyridoxine biosynthesis</keyword>
<evidence type="ECO:0000256" key="6">
    <source>
        <dbReference type="HAMAP-Rule" id="MF_01629"/>
    </source>
</evidence>
<feature type="binding site" evidence="6 7">
    <location>
        <position position="95"/>
    </location>
    <ligand>
        <name>FMN</name>
        <dbReference type="ChEBI" id="CHEBI:58210"/>
    </ligand>
</feature>
<dbReference type="InterPro" id="IPR000659">
    <property type="entry name" value="Pyridox_Oxase"/>
</dbReference>
<comment type="pathway">
    <text evidence="6">Cofactor metabolism; pyridoxal 5'-phosphate salvage; pyridoxal 5'-phosphate from pyridoxamine 5'-phosphate: step 1/1.</text>
</comment>
<keyword evidence="3 6" id="KW-0288">FMN</keyword>
<comment type="catalytic activity">
    <reaction evidence="6">
        <text>pyridoxamine 5'-phosphate + O2 + H2O = pyridoxal 5'-phosphate + H2O2 + NH4(+)</text>
        <dbReference type="Rhea" id="RHEA:15817"/>
        <dbReference type="ChEBI" id="CHEBI:15377"/>
        <dbReference type="ChEBI" id="CHEBI:15379"/>
        <dbReference type="ChEBI" id="CHEBI:16240"/>
        <dbReference type="ChEBI" id="CHEBI:28938"/>
        <dbReference type="ChEBI" id="CHEBI:58451"/>
        <dbReference type="ChEBI" id="CHEBI:597326"/>
        <dbReference type="EC" id="1.4.3.5"/>
    </reaction>
</comment>
<dbReference type="Pfam" id="PF01243">
    <property type="entry name" value="PNPOx_N"/>
    <property type="match status" value="1"/>
</dbReference>
<dbReference type="UniPathway" id="UPA01068">
    <property type="reaction ID" value="UER00304"/>
</dbReference>
<feature type="binding site" evidence="6 7">
    <location>
        <position position="175"/>
    </location>
    <ligand>
        <name>FMN</name>
        <dbReference type="ChEBI" id="CHEBI:58210"/>
    </ligand>
</feature>
<dbReference type="RefSeq" id="WP_038013975.1">
    <property type="nucleotide sequence ID" value="NZ_FNBW01000007.1"/>
</dbReference>
<evidence type="ECO:0000313" key="11">
    <source>
        <dbReference type="Proteomes" id="UP000198615"/>
    </source>
</evidence>
<dbReference type="InterPro" id="IPR011576">
    <property type="entry name" value="Pyridox_Oxase_N"/>
</dbReference>
<feature type="binding site" evidence="6 7">
    <location>
        <begin position="66"/>
        <end position="67"/>
    </location>
    <ligand>
        <name>FMN</name>
        <dbReference type="ChEBI" id="CHEBI:58210"/>
    </ligand>
</feature>
<accession>A0A8G2BIG1</accession>
<evidence type="ECO:0000259" key="8">
    <source>
        <dbReference type="Pfam" id="PF01243"/>
    </source>
</evidence>
<comment type="caution">
    <text evidence="6">Lacks conserved residue(s) required for the propagation of feature annotation.</text>
</comment>
<dbReference type="PROSITE" id="PS01064">
    <property type="entry name" value="PYRIDOX_OXIDASE"/>
    <property type="match status" value="1"/>
</dbReference>
<feature type="binding site" evidence="6">
    <location>
        <begin position="181"/>
        <end position="183"/>
    </location>
    <ligand>
        <name>substrate</name>
    </ligand>
</feature>
<dbReference type="OrthoDB" id="9780392at2"/>
<comment type="caution">
    <text evidence="10">The sequence shown here is derived from an EMBL/GenBank/DDBJ whole genome shotgun (WGS) entry which is preliminary data.</text>
</comment>
<dbReference type="NCBIfam" id="TIGR00558">
    <property type="entry name" value="pdxH"/>
    <property type="match status" value="1"/>
</dbReference>
<comment type="function">
    <text evidence="6">Catalyzes the oxidation of either pyridoxine 5'-phosphate (PNP) or pyridoxamine 5'-phosphate (PMP) into pyridoxal 5'-phosphate (PLP).</text>
</comment>
<dbReference type="HAMAP" id="MF_01629">
    <property type="entry name" value="PdxH"/>
    <property type="match status" value="1"/>
</dbReference>
<dbReference type="SUPFAM" id="SSF50475">
    <property type="entry name" value="FMN-binding split barrel"/>
    <property type="match status" value="1"/>
</dbReference>
<keyword evidence="2 6" id="KW-0285">Flavoprotein</keyword>
<comment type="catalytic activity">
    <reaction evidence="6">
        <text>pyridoxine 5'-phosphate + O2 = pyridoxal 5'-phosphate + H2O2</text>
        <dbReference type="Rhea" id="RHEA:15149"/>
        <dbReference type="ChEBI" id="CHEBI:15379"/>
        <dbReference type="ChEBI" id="CHEBI:16240"/>
        <dbReference type="ChEBI" id="CHEBI:58589"/>
        <dbReference type="ChEBI" id="CHEBI:597326"/>
        <dbReference type="EC" id="1.4.3.5"/>
    </reaction>
</comment>
<comment type="similarity">
    <text evidence="1 6">Belongs to the pyridoxamine 5'-phosphate oxidase family.</text>
</comment>
<evidence type="ECO:0000256" key="2">
    <source>
        <dbReference type="ARBA" id="ARBA00022630"/>
    </source>
</evidence>
<dbReference type="GO" id="GO:0010181">
    <property type="term" value="F:FMN binding"/>
    <property type="evidence" value="ECO:0007669"/>
    <property type="project" value="UniProtKB-UniRule"/>
</dbReference>
<feature type="binding site" evidence="6">
    <location>
        <position position="113"/>
    </location>
    <ligand>
        <name>substrate</name>
    </ligand>
</feature>
<feature type="binding site" evidence="6">
    <location>
        <position position="117"/>
    </location>
    <ligand>
        <name>substrate</name>
    </ligand>
</feature>
<dbReference type="NCBIfam" id="NF004231">
    <property type="entry name" value="PRK05679.1"/>
    <property type="match status" value="1"/>
</dbReference>
<reference evidence="10 11" key="1">
    <citation type="submission" date="2016-10" db="EMBL/GenBank/DDBJ databases">
        <authorList>
            <person name="Varghese N."/>
            <person name="Submissions S."/>
        </authorList>
    </citation>
    <scope>NUCLEOTIDE SEQUENCE [LARGE SCALE GENOMIC DNA]</scope>
    <source>
        <strain evidence="10 11">DSM 18839</strain>
    </source>
</reference>
<dbReference type="Proteomes" id="UP000198615">
    <property type="component" value="Unassembled WGS sequence"/>
</dbReference>
<dbReference type="PANTHER" id="PTHR10851:SF0">
    <property type="entry name" value="PYRIDOXINE-5'-PHOSPHATE OXIDASE"/>
    <property type="match status" value="1"/>
</dbReference>
<dbReference type="GO" id="GO:0004733">
    <property type="term" value="F:pyridoxamine phosphate oxidase activity"/>
    <property type="evidence" value="ECO:0007669"/>
    <property type="project" value="UniProtKB-UniRule"/>
</dbReference>
<dbReference type="InterPro" id="IPR019576">
    <property type="entry name" value="Pyridoxamine_oxidase_dimer_C"/>
</dbReference>
<name>A0A8G2BIG1_9PROT</name>
<evidence type="ECO:0000256" key="7">
    <source>
        <dbReference type="PIRSR" id="PIRSR000190-2"/>
    </source>
</evidence>
<sequence length="204" mass="23321">MSDDKAIFEPQTDDPFEQFRLWFAEAEASEVNDANAMTLATAGSDGRPSARIVLMKDYDESGVVFYTNTESQKGLQLAVNPFAALLFHWKSLRRQVRFEGAVTPVTAAEADDYYDSRPRNSRIGAWASQQSRPLADRATLMQSVERFSGEYPGEAVPRPPYWSGYRLSPLRIEFWHDGAFRLHDRFVFTRQAEGQPWSVQRLYP</sequence>
<gene>
    <name evidence="6" type="primary">pdxH</name>
    <name evidence="10" type="ORF">SAMN05660686_02683</name>
</gene>
<dbReference type="EC" id="1.4.3.5" evidence="6"/>
<feature type="binding site" evidence="6 7">
    <location>
        <begin position="51"/>
        <end position="56"/>
    </location>
    <ligand>
        <name>FMN</name>
        <dbReference type="ChEBI" id="CHEBI:58210"/>
    </ligand>
</feature>
<evidence type="ECO:0000256" key="3">
    <source>
        <dbReference type="ARBA" id="ARBA00022643"/>
    </source>
</evidence>
<feature type="domain" description="Pyridoxamine 5'-phosphate oxidase N-terminal" evidence="8">
    <location>
        <begin position="26"/>
        <end position="147"/>
    </location>
</feature>
<evidence type="ECO:0000259" key="9">
    <source>
        <dbReference type="Pfam" id="PF10590"/>
    </source>
</evidence>
<organism evidence="10 11">
    <name type="scientific">Thalassobaculum litoreum DSM 18839</name>
    <dbReference type="NCBI Taxonomy" id="1123362"/>
    <lineage>
        <taxon>Bacteria</taxon>
        <taxon>Pseudomonadati</taxon>
        <taxon>Pseudomonadota</taxon>
        <taxon>Alphaproteobacteria</taxon>
        <taxon>Rhodospirillales</taxon>
        <taxon>Thalassobaculaceae</taxon>
        <taxon>Thalassobaculum</taxon>
    </lineage>
</organism>
<dbReference type="EMBL" id="FNBW01000007">
    <property type="protein sequence ID" value="SDF88532.1"/>
    <property type="molecule type" value="Genomic_DNA"/>
</dbReference>
<feature type="binding site" evidence="6">
    <location>
        <position position="121"/>
    </location>
    <ligand>
        <name>substrate</name>
    </ligand>
</feature>
<comment type="cofactor">
    <cofactor evidence="6 7">
        <name>FMN</name>
        <dbReference type="ChEBI" id="CHEBI:58210"/>
    </cofactor>
    <text evidence="6 7">Binds 1 FMN per subunit.</text>
</comment>
<proteinExistence type="inferred from homology"/>
<protein>
    <recommendedName>
        <fullName evidence="6">Pyridoxine/pyridoxamine 5'-phosphate oxidase</fullName>
        <ecNumber evidence="6">1.4.3.5</ecNumber>
    </recommendedName>
    <alternativeName>
        <fullName evidence="6">PNP/PMP oxidase</fullName>
        <shortName evidence="6">PNPOx</shortName>
    </alternativeName>
    <alternativeName>
        <fullName evidence="6">Pyridoxal 5'-phosphate synthase</fullName>
    </alternativeName>
</protein>
<keyword evidence="4 6" id="KW-0560">Oxidoreductase</keyword>